<keyword evidence="5" id="KW-0449">Lipoprotein</keyword>
<evidence type="ECO:0000256" key="6">
    <source>
        <dbReference type="SAM" id="MobiDB-lite"/>
    </source>
</evidence>
<dbReference type="RefSeq" id="WP_208845587.1">
    <property type="nucleotide sequence ID" value="NZ_JAGGDJ010000001.1"/>
</dbReference>
<keyword evidence="3" id="KW-0472">Membrane</keyword>
<gene>
    <name evidence="8" type="ORF">I8J29_00230</name>
</gene>
<dbReference type="SUPFAM" id="SSF53850">
    <property type="entry name" value="Periplasmic binding protein-like II"/>
    <property type="match status" value="1"/>
</dbReference>
<dbReference type="Gene3D" id="3.40.190.10">
    <property type="entry name" value="Periplasmic binding protein-like II"/>
    <property type="match status" value="2"/>
</dbReference>
<feature type="compositionally biased region" description="Basic and acidic residues" evidence="6">
    <location>
        <begin position="57"/>
        <end position="69"/>
    </location>
</feature>
<name>A0ABS3W378_9BACL</name>
<protein>
    <submittedName>
        <fullName evidence="8">Extracellular solute-binding protein</fullName>
    </submittedName>
</protein>
<dbReference type="PROSITE" id="PS51257">
    <property type="entry name" value="PROKAR_LIPOPROTEIN"/>
    <property type="match status" value="1"/>
</dbReference>
<dbReference type="EMBL" id="JAGGDJ010000001">
    <property type="protein sequence ID" value="MBO7742600.1"/>
    <property type="molecule type" value="Genomic_DNA"/>
</dbReference>
<comment type="caution">
    <text evidence="8">The sequence shown here is derived from an EMBL/GenBank/DDBJ whole genome shotgun (WGS) entry which is preliminary data.</text>
</comment>
<evidence type="ECO:0000256" key="3">
    <source>
        <dbReference type="ARBA" id="ARBA00023136"/>
    </source>
</evidence>
<evidence type="ECO:0000256" key="2">
    <source>
        <dbReference type="ARBA" id="ARBA00022729"/>
    </source>
</evidence>
<dbReference type="InterPro" id="IPR006059">
    <property type="entry name" value="SBP"/>
</dbReference>
<evidence type="ECO:0000256" key="7">
    <source>
        <dbReference type="SAM" id="SignalP"/>
    </source>
</evidence>
<feature type="chain" id="PRO_5047095270" evidence="7">
    <location>
        <begin position="21"/>
        <end position="457"/>
    </location>
</feature>
<keyword evidence="1" id="KW-1003">Cell membrane</keyword>
<sequence length="457" mass="49969">MRKTWITAVAVLLIISAVLAGCSQRSGSGNGANGANDSGAGTNDSGTAANGGGNAPKTDDSAEPAKTDGGEKVRLTVYSTIGELKNQDMMKSIAADFTKENPNIQVEFQFPGAEYENILKVKMAANDLPDVFDTHGWAVIRYGNYLADMKDEPWAANLTDTIKPVVTDKNGKVEALVLSEAKDGISYNAGLLEQYGIQPPTTFAELMDAAEKLKTESKGAVTPFFMSGIDNGMIGGFLDLYATSQYISPSTNDAATLLDGSFDWKKWTPLAQKLLDMQKKGYINKDVLTAKYTDMPQRFAQGKVAFVFGAPSFADEVYKVNKDVKIGIMPLTTMVDGDSPTFSGGERYTMGAWKDGKHLAESKKLIEFFARPENMSKIANATKLPPGLKDIPSEHEFTTYYEQFKDVRVFPYFDRVYLPNGMWDVMCKTGTALVAGDVSPAQFADKMKQEYDRLRNQ</sequence>
<evidence type="ECO:0000256" key="1">
    <source>
        <dbReference type="ARBA" id="ARBA00022475"/>
    </source>
</evidence>
<feature type="signal peptide" evidence="7">
    <location>
        <begin position="1"/>
        <end position="20"/>
    </location>
</feature>
<keyword evidence="2 7" id="KW-0732">Signal</keyword>
<reference evidence="8 9" key="1">
    <citation type="submission" date="2021-03" db="EMBL/GenBank/DDBJ databases">
        <title>Paenibacillus artemisicola MWE-103 whole genome sequence.</title>
        <authorList>
            <person name="Ham Y.J."/>
        </authorList>
    </citation>
    <scope>NUCLEOTIDE SEQUENCE [LARGE SCALE GENOMIC DNA]</scope>
    <source>
        <strain evidence="8 9">MWE-103</strain>
    </source>
</reference>
<dbReference type="Pfam" id="PF01547">
    <property type="entry name" value="SBP_bac_1"/>
    <property type="match status" value="1"/>
</dbReference>
<proteinExistence type="predicted"/>
<accession>A0ABS3W378</accession>
<dbReference type="PANTHER" id="PTHR43649:SF33">
    <property type="entry name" value="POLYGALACTURONAN_RHAMNOGALACTURONAN-BINDING PROTEIN YTCQ"/>
    <property type="match status" value="1"/>
</dbReference>
<organism evidence="8 9">
    <name type="scientific">Paenibacillus artemisiicola</name>
    <dbReference type="NCBI Taxonomy" id="1172618"/>
    <lineage>
        <taxon>Bacteria</taxon>
        <taxon>Bacillati</taxon>
        <taxon>Bacillota</taxon>
        <taxon>Bacilli</taxon>
        <taxon>Bacillales</taxon>
        <taxon>Paenibacillaceae</taxon>
        <taxon>Paenibacillus</taxon>
    </lineage>
</organism>
<dbReference type="PANTHER" id="PTHR43649">
    <property type="entry name" value="ARABINOSE-BINDING PROTEIN-RELATED"/>
    <property type="match status" value="1"/>
</dbReference>
<keyword evidence="9" id="KW-1185">Reference proteome</keyword>
<dbReference type="InterPro" id="IPR050490">
    <property type="entry name" value="Bact_solute-bd_prot1"/>
</dbReference>
<evidence type="ECO:0000313" key="9">
    <source>
        <dbReference type="Proteomes" id="UP000670947"/>
    </source>
</evidence>
<evidence type="ECO:0000256" key="5">
    <source>
        <dbReference type="ARBA" id="ARBA00023288"/>
    </source>
</evidence>
<feature type="region of interest" description="Disordered" evidence="6">
    <location>
        <begin position="26"/>
        <end position="69"/>
    </location>
</feature>
<keyword evidence="4" id="KW-0564">Palmitate</keyword>
<dbReference type="Proteomes" id="UP000670947">
    <property type="component" value="Unassembled WGS sequence"/>
</dbReference>
<evidence type="ECO:0000256" key="4">
    <source>
        <dbReference type="ARBA" id="ARBA00023139"/>
    </source>
</evidence>
<evidence type="ECO:0000313" key="8">
    <source>
        <dbReference type="EMBL" id="MBO7742600.1"/>
    </source>
</evidence>